<gene>
    <name evidence="1" type="ORF">VEIS1202513_02810</name>
</gene>
<evidence type="ECO:0000313" key="1">
    <source>
        <dbReference type="EMBL" id="BBU35760.1"/>
    </source>
</evidence>
<accession>A0ABN5XVQ0</accession>
<name>A0ABN5XVQ0_9FIRM</name>
<evidence type="ECO:0000313" key="2">
    <source>
        <dbReference type="Proteomes" id="UP000679260"/>
    </source>
</evidence>
<keyword evidence="2" id="KW-1185">Reference proteome</keyword>
<protein>
    <submittedName>
        <fullName evidence="1">Uncharacterized protein</fullName>
    </submittedName>
</protein>
<dbReference type="Proteomes" id="UP000679260">
    <property type="component" value="Chromosome"/>
</dbReference>
<reference evidence="1 2" key="1">
    <citation type="submission" date="2020-01" db="EMBL/GenBank/DDBJ databases">
        <title>Veillonella burapaensis sp. nov., anaerobic, Gram-stain-negative coccus isolated from saliva of a Thai child.</title>
        <authorList>
            <person name="Mashima I."/>
            <person name="Theodorea C."/>
            <person name="Nakazawa F."/>
            <person name="Thaweboon B."/>
            <person name="Thaweboon S."/>
            <person name="Tamai R."/>
            <person name="Kiyoura Y."/>
        </authorList>
    </citation>
    <scope>NUCLEOTIDE SEQUENCE [LARGE SCALE GENOMIC DNA]</scope>
    <source>
        <strain evidence="1 2">S12025-13</strain>
    </source>
</reference>
<organism evidence="1 2">
    <name type="scientific">Veillonella orientalis</name>
    <dbReference type="NCBI Taxonomy" id="2682455"/>
    <lineage>
        <taxon>Bacteria</taxon>
        <taxon>Bacillati</taxon>
        <taxon>Bacillota</taxon>
        <taxon>Negativicutes</taxon>
        <taxon>Veillonellales</taxon>
        <taxon>Veillonellaceae</taxon>
        <taxon>Veillonella</taxon>
    </lineage>
</organism>
<proteinExistence type="predicted"/>
<sequence length="47" mass="5663">MFYNYVNVSYIITSKYLLRDKIELCKIKIVRSIVIICENSMNDTWDL</sequence>
<dbReference type="EMBL" id="AP022322">
    <property type="protein sequence ID" value="BBU35760.1"/>
    <property type="molecule type" value="Genomic_DNA"/>
</dbReference>